<evidence type="ECO:0000256" key="1">
    <source>
        <dbReference type="ARBA" id="ARBA00004585"/>
    </source>
</evidence>
<keyword evidence="13" id="KW-1185">Reference proteome</keyword>
<feature type="transmembrane region" description="Helical" evidence="11">
    <location>
        <begin position="6"/>
        <end position="26"/>
    </location>
</feature>
<evidence type="ECO:0000256" key="7">
    <source>
        <dbReference type="ARBA" id="ARBA00023136"/>
    </source>
</evidence>
<dbReference type="Proteomes" id="UP000078561">
    <property type="component" value="Unassembled WGS sequence"/>
</dbReference>
<organism evidence="12">
    <name type="scientific">Absidia glauca</name>
    <name type="common">Pin mould</name>
    <dbReference type="NCBI Taxonomy" id="4829"/>
    <lineage>
        <taxon>Eukaryota</taxon>
        <taxon>Fungi</taxon>
        <taxon>Fungi incertae sedis</taxon>
        <taxon>Mucoromycota</taxon>
        <taxon>Mucoromycotina</taxon>
        <taxon>Mucoromycetes</taxon>
        <taxon>Mucorales</taxon>
        <taxon>Cunninghamellaceae</taxon>
        <taxon>Absidia</taxon>
    </lineage>
</organism>
<keyword evidence="7 9" id="KW-0472">Membrane</keyword>
<dbReference type="InParanoid" id="A0A163JGT1"/>
<evidence type="ECO:0000256" key="4">
    <source>
        <dbReference type="ARBA" id="ARBA00022692"/>
    </source>
</evidence>
<evidence type="ECO:0000313" key="13">
    <source>
        <dbReference type="Proteomes" id="UP000078561"/>
    </source>
</evidence>
<dbReference type="GO" id="GO:0005347">
    <property type="term" value="F:ATP transmembrane transporter activity"/>
    <property type="evidence" value="ECO:0007669"/>
    <property type="project" value="TreeGrafter"/>
</dbReference>
<evidence type="ECO:0000313" key="12">
    <source>
        <dbReference type="EMBL" id="SAL99232.1"/>
    </source>
</evidence>
<feature type="repeat" description="Solcar" evidence="9">
    <location>
        <begin position="2"/>
        <end position="91"/>
    </location>
</feature>
<proteinExistence type="inferred from homology"/>
<dbReference type="GO" id="GO:0005778">
    <property type="term" value="C:peroxisomal membrane"/>
    <property type="evidence" value="ECO:0007669"/>
    <property type="project" value="UniProtKB-SubCell"/>
</dbReference>
<dbReference type="InterPro" id="IPR018108">
    <property type="entry name" value="MCP_transmembrane"/>
</dbReference>
<sequence>MSDNVAHALSGAGGGVVALILTYPLVSISSRLQVQRGGTGKNEYKNTADAFFKILGKEGCKGLYSGLGSGIFGIAITNGVYYYCYEATRLTVRKGVQSDKNQTALSIATDIFQQEGIAGLYAGVGAALALVINPIIQYTVFEHIKTKIVKVRALSSFDFFLLGAFSKLVATGVSYPYLVVKSRMQISQKADEKYTSVLDGLRKILSTEGVKGLYGGLQSKIVQSMLTAAFLFMAKEVLFDWSLWMLVLVGARKRLAVPSGK</sequence>
<dbReference type="GO" id="GO:0051724">
    <property type="term" value="F:NAD transmembrane transporter activity"/>
    <property type="evidence" value="ECO:0007669"/>
    <property type="project" value="TreeGrafter"/>
</dbReference>
<comment type="similarity">
    <text evidence="2 10">Belongs to the mitochondrial carrier (TC 2.A.29) family.</text>
</comment>
<keyword evidence="4 9" id="KW-0812">Transmembrane</keyword>
<feature type="transmembrane region" description="Helical" evidence="11">
    <location>
        <begin position="118"/>
        <end position="136"/>
    </location>
</feature>
<dbReference type="InterPro" id="IPR052217">
    <property type="entry name" value="Mito/Peroxisomal_Carrier"/>
</dbReference>
<keyword evidence="5" id="KW-0677">Repeat</keyword>
<dbReference type="PROSITE" id="PS50920">
    <property type="entry name" value="SOLCAR"/>
    <property type="match status" value="2"/>
</dbReference>
<dbReference type="Pfam" id="PF00153">
    <property type="entry name" value="Mito_carr"/>
    <property type="match status" value="2"/>
</dbReference>
<accession>A0A163JGT1</accession>
<dbReference type="InterPro" id="IPR023395">
    <property type="entry name" value="MCP_dom_sf"/>
</dbReference>
<keyword evidence="3 10" id="KW-0813">Transport</keyword>
<dbReference type="SUPFAM" id="SSF103506">
    <property type="entry name" value="Mitochondrial carrier"/>
    <property type="match status" value="1"/>
</dbReference>
<keyword evidence="6 11" id="KW-1133">Transmembrane helix</keyword>
<dbReference type="EMBL" id="LT552594">
    <property type="protein sequence ID" value="SAL99232.1"/>
    <property type="molecule type" value="Genomic_DNA"/>
</dbReference>
<evidence type="ECO:0000256" key="8">
    <source>
        <dbReference type="ARBA" id="ARBA00023140"/>
    </source>
</evidence>
<evidence type="ECO:0000256" key="11">
    <source>
        <dbReference type="SAM" id="Phobius"/>
    </source>
</evidence>
<dbReference type="PANTHER" id="PTHR45939">
    <property type="entry name" value="PEROXISOMAL MEMBRANE PROTEIN PMP34-RELATED"/>
    <property type="match status" value="1"/>
</dbReference>
<dbReference type="GO" id="GO:0015217">
    <property type="term" value="F:ADP transmembrane transporter activity"/>
    <property type="evidence" value="ECO:0007669"/>
    <property type="project" value="TreeGrafter"/>
</dbReference>
<reference evidence="12" key="1">
    <citation type="submission" date="2016-04" db="EMBL/GenBank/DDBJ databases">
        <authorList>
            <person name="Evans L.H."/>
            <person name="Alamgir A."/>
            <person name="Owens N."/>
            <person name="Weber N.D."/>
            <person name="Virtaneva K."/>
            <person name="Barbian K."/>
            <person name="Babar A."/>
            <person name="Rosenke K."/>
        </authorList>
    </citation>
    <scope>NUCLEOTIDE SEQUENCE [LARGE SCALE GENOMIC DNA]</scope>
    <source>
        <strain evidence="12">CBS 101.48</strain>
    </source>
</reference>
<dbReference type="PANTHER" id="PTHR45939:SF5">
    <property type="entry name" value="PEROXISOMAL MEMBRANE PROTEIN PMP34"/>
    <property type="match status" value="1"/>
</dbReference>
<evidence type="ECO:0000256" key="6">
    <source>
        <dbReference type="ARBA" id="ARBA00022989"/>
    </source>
</evidence>
<dbReference type="GO" id="GO:0015230">
    <property type="term" value="F:FAD transmembrane transporter activity"/>
    <property type="evidence" value="ECO:0007669"/>
    <property type="project" value="TreeGrafter"/>
</dbReference>
<feature type="repeat" description="Solcar" evidence="9">
    <location>
        <begin position="158"/>
        <end position="241"/>
    </location>
</feature>
<dbReference type="GO" id="GO:0080122">
    <property type="term" value="F:AMP transmembrane transporter activity"/>
    <property type="evidence" value="ECO:0007669"/>
    <property type="project" value="TreeGrafter"/>
</dbReference>
<dbReference type="OrthoDB" id="2019556at2759"/>
<gene>
    <name evidence="12" type="primary">ABSGL_04833.1 scaffold 6035</name>
</gene>
<name>A0A163JGT1_ABSGL</name>
<protein>
    <submittedName>
        <fullName evidence="12">Uncharacterized protein</fullName>
    </submittedName>
</protein>
<comment type="subcellular location">
    <subcellularLocation>
        <location evidence="1">Peroxisome membrane</location>
        <topology evidence="1">Multi-pass membrane protein</topology>
    </subcellularLocation>
</comment>
<evidence type="ECO:0000256" key="10">
    <source>
        <dbReference type="RuleBase" id="RU000488"/>
    </source>
</evidence>
<dbReference type="STRING" id="4829.A0A163JGT1"/>
<evidence type="ECO:0000256" key="9">
    <source>
        <dbReference type="PROSITE-ProRule" id="PRU00282"/>
    </source>
</evidence>
<evidence type="ECO:0000256" key="5">
    <source>
        <dbReference type="ARBA" id="ARBA00022737"/>
    </source>
</evidence>
<keyword evidence="8" id="KW-0576">Peroxisome</keyword>
<dbReference type="OMA" id="QFMIIES"/>
<dbReference type="AlphaFoldDB" id="A0A163JGT1"/>
<dbReference type="Gene3D" id="1.50.40.10">
    <property type="entry name" value="Mitochondrial carrier domain"/>
    <property type="match status" value="1"/>
</dbReference>
<evidence type="ECO:0000256" key="2">
    <source>
        <dbReference type="ARBA" id="ARBA00006375"/>
    </source>
</evidence>
<feature type="transmembrane region" description="Helical" evidence="11">
    <location>
        <begin position="63"/>
        <end position="83"/>
    </location>
</feature>
<dbReference type="GO" id="GO:0015228">
    <property type="term" value="F:coenzyme A transmembrane transporter activity"/>
    <property type="evidence" value="ECO:0007669"/>
    <property type="project" value="TreeGrafter"/>
</dbReference>
<feature type="transmembrane region" description="Helical" evidence="11">
    <location>
        <begin position="157"/>
        <end position="178"/>
    </location>
</feature>
<dbReference type="GO" id="GO:0044610">
    <property type="term" value="F:FMN transmembrane transporter activity"/>
    <property type="evidence" value="ECO:0007669"/>
    <property type="project" value="TreeGrafter"/>
</dbReference>
<evidence type="ECO:0000256" key="3">
    <source>
        <dbReference type="ARBA" id="ARBA00022448"/>
    </source>
</evidence>